<reference evidence="1 2" key="1">
    <citation type="journal article" date="2013" name="Genome Biol. Evol.">
        <title>Life in an arsenic-containing gold mine: genome and physiology of the autotrophic arsenite-oxidizing bacterium rhizobium sp. NT-26.</title>
        <authorList>
            <person name="Andres J."/>
            <person name="Arsene-Ploetze F."/>
            <person name="Barbe V."/>
            <person name="Brochier-Armanet C."/>
            <person name="Cleiss-Arnold J."/>
            <person name="Coppee J.Y."/>
            <person name="Dillies M.A."/>
            <person name="Geist"/>
            <person name="L"/>
            <person name="Joublin A."/>
            <person name="Koechler S."/>
            <person name="Lassalle F."/>
            <person name="Marchal M."/>
            <person name="Medigue C."/>
            <person name="Muller D."/>
            <person name="Nesme X."/>
            <person name="Plewniak F."/>
            <person name="Proux C."/>
            <person name="Ramirez-Bahena M.H."/>
            <person name="Schenowitz C."/>
            <person name="Sismeiro O."/>
            <person name="Vallenet D."/>
            <person name="Santini J.M."/>
            <person name="Bertin P.N."/>
        </authorList>
    </citation>
    <scope>NUCLEOTIDE SEQUENCE [LARGE SCALE GENOMIC DNA]</scope>
    <source>
        <strain evidence="1 2">NT-26</strain>
    </source>
</reference>
<keyword evidence="2" id="KW-1185">Reference proteome</keyword>
<dbReference type="Proteomes" id="UP000010792">
    <property type="component" value="Chromosome"/>
</dbReference>
<gene>
    <name evidence="1" type="ORF">NT26_1547</name>
</gene>
<accession>L0NEP1</accession>
<dbReference type="AlphaFoldDB" id="L0NEP1"/>
<protein>
    <submittedName>
        <fullName evidence="1">Uncharacterized protein</fullName>
    </submittedName>
</protein>
<proteinExistence type="predicted"/>
<name>L0NEP1_9HYPH</name>
<dbReference type="KEGG" id="rht:NT26_1547"/>
<evidence type="ECO:0000313" key="2">
    <source>
        <dbReference type="Proteomes" id="UP000010792"/>
    </source>
</evidence>
<organism evidence="1 2">
    <name type="scientific">Pseudorhizobium banfieldiae</name>
    <dbReference type="NCBI Taxonomy" id="1125847"/>
    <lineage>
        <taxon>Bacteria</taxon>
        <taxon>Pseudomonadati</taxon>
        <taxon>Pseudomonadota</taxon>
        <taxon>Alphaproteobacteria</taxon>
        <taxon>Hyphomicrobiales</taxon>
        <taxon>Rhizobiaceae</taxon>
        <taxon>Rhizobium/Agrobacterium group</taxon>
        <taxon>Pseudorhizobium</taxon>
    </lineage>
</organism>
<evidence type="ECO:0000313" key="1">
    <source>
        <dbReference type="EMBL" id="CCF19271.1"/>
    </source>
</evidence>
<sequence>MSRRCRSRRAAPIDPTAAPLRCRWWVLLLPGASAVDILGRLQQQPYDLAGAAIIGLQPARDDFPQIQQCGVDASGDSRPLVPAPPLLLLPHALGKLRQPVEDGHCKAAVLVEVLLSFCGDRVALLVAFLLGDDITRLLQVGERRVNDARAWRIEAVGQVLDVLDDLVAVTGFLLDQRQDDQAQVALHEEPADAAITLIAKSAPMAAAMAPAAAPEGSAGHRKHGLYLEAPMPTVAVTVSISVLEHLDPLHFRYI</sequence>
<dbReference type="EMBL" id="FO082820">
    <property type="protein sequence ID" value="CCF19271.1"/>
    <property type="molecule type" value="Genomic_DNA"/>
</dbReference>